<feature type="transmembrane region" description="Helical" evidence="6">
    <location>
        <begin position="201"/>
        <end position="221"/>
    </location>
</feature>
<protein>
    <submittedName>
        <fullName evidence="8">Rhomboid family intramembrane serine protease</fullName>
    </submittedName>
</protein>
<feature type="transmembrane region" description="Helical" evidence="6">
    <location>
        <begin position="125"/>
        <end position="143"/>
    </location>
</feature>
<dbReference type="GO" id="GO:0006508">
    <property type="term" value="P:proteolysis"/>
    <property type="evidence" value="ECO:0007669"/>
    <property type="project" value="UniProtKB-KW"/>
</dbReference>
<dbReference type="PANTHER" id="PTHR43731:SF9">
    <property type="entry name" value="SLR1461 PROTEIN"/>
    <property type="match status" value="1"/>
</dbReference>
<accession>A0A345IEC7</accession>
<dbReference type="InterPro" id="IPR050925">
    <property type="entry name" value="Rhomboid_protease_S54"/>
</dbReference>
<reference evidence="8 9" key="1">
    <citation type="submission" date="2018-07" db="EMBL/GenBank/DDBJ databases">
        <title>Complete Genome and Methylome Analysis of Deinococcus wulumuqiensis NEB 479.</title>
        <authorList>
            <person name="Fomenkov A."/>
            <person name="Luyten Y."/>
            <person name="Vincze T."/>
            <person name="Anton B.P."/>
            <person name="Clark T."/>
            <person name="Roberts R.J."/>
            <person name="Morgan R.D."/>
        </authorList>
    </citation>
    <scope>NUCLEOTIDE SEQUENCE [LARGE SCALE GENOMIC DNA]</scope>
    <source>
        <strain evidence="8 9">NEB 479</strain>
    </source>
</reference>
<proteinExistence type="predicted"/>
<evidence type="ECO:0000256" key="1">
    <source>
        <dbReference type="ARBA" id="ARBA00004141"/>
    </source>
</evidence>
<feature type="transmembrane region" description="Helical" evidence="6">
    <location>
        <begin position="175"/>
        <end position="195"/>
    </location>
</feature>
<dbReference type="Gene3D" id="1.20.1540.10">
    <property type="entry name" value="Rhomboid-like"/>
    <property type="match status" value="1"/>
</dbReference>
<evidence type="ECO:0000256" key="5">
    <source>
        <dbReference type="SAM" id="MobiDB-lite"/>
    </source>
</evidence>
<keyword evidence="2 6" id="KW-0812">Transmembrane</keyword>
<dbReference type="PANTHER" id="PTHR43731">
    <property type="entry name" value="RHOMBOID PROTEASE"/>
    <property type="match status" value="1"/>
</dbReference>
<comment type="subcellular location">
    <subcellularLocation>
        <location evidence="1">Membrane</location>
        <topology evidence="1">Multi-pass membrane protein</topology>
    </subcellularLocation>
</comment>
<evidence type="ECO:0000256" key="2">
    <source>
        <dbReference type="ARBA" id="ARBA00022692"/>
    </source>
</evidence>
<dbReference type="AlphaFoldDB" id="A0A345IEC7"/>
<keyword evidence="8" id="KW-0378">Hydrolase</keyword>
<dbReference type="STRING" id="1288484.GCA_000348665_02193"/>
<keyword evidence="8" id="KW-0645">Protease</keyword>
<dbReference type="GO" id="GO:0016020">
    <property type="term" value="C:membrane"/>
    <property type="evidence" value="ECO:0007669"/>
    <property type="project" value="UniProtKB-SubCell"/>
</dbReference>
<gene>
    <name evidence="8" type="ORF">DVJ83_01455</name>
</gene>
<name>A0A345IEC7_9DEIO</name>
<evidence type="ECO:0000256" key="3">
    <source>
        <dbReference type="ARBA" id="ARBA00022989"/>
    </source>
</evidence>
<feature type="compositionally biased region" description="Pro residues" evidence="5">
    <location>
        <begin position="23"/>
        <end position="40"/>
    </location>
</feature>
<dbReference type="InterPro" id="IPR022764">
    <property type="entry name" value="Peptidase_S54_rhomboid_dom"/>
</dbReference>
<feature type="transmembrane region" description="Helical" evidence="6">
    <location>
        <begin position="99"/>
        <end position="118"/>
    </location>
</feature>
<dbReference type="KEGG" id="dwu:DVJ83_01455"/>
<dbReference type="Proteomes" id="UP000253744">
    <property type="component" value="Chromosome"/>
</dbReference>
<organism evidence="8 9">
    <name type="scientific">Deinococcus wulumuqiensis</name>
    <dbReference type="NCBI Taxonomy" id="980427"/>
    <lineage>
        <taxon>Bacteria</taxon>
        <taxon>Thermotogati</taxon>
        <taxon>Deinococcota</taxon>
        <taxon>Deinococci</taxon>
        <taxon>Deinococcales</taxon>
        <taxon>Deinococcaceae</taxon>
        <taxon>Deinococcus</taxon>
    </lineage>
</organism>
<feature type="domain" description="Peptidase S54 rhomboid" evidence="7">
    <location>
        <begin position="85"/>
        <end position="222"/>
    </location>
</feature>
<dbReference type="SUPFAM" id="SSF144091">
    <property type="entry name" value="Rhomboid-like"/>
    <property type="match status" value="1"/>
</dbReference>
<evidence type="ECO:0000313" key="8">
    <source>
        <dbReference type="EMBL" id="AXG98049.1"/>
    </source>
</evidence>
<evidence type="ECO:0000256" key="4">
    <source>
        <dbReference type="ARBA" id="ARBA00023136"/>
    </source>
</evidence>
<keyword evidence="4 6" id="KW-0472">Membrane</keyword>
<feature type="compositionally biased region" description="Pro residues" evidence="5">
    <location>
        <begin position="1"/>
        <end position="11"/>
    </location>
</feature>
<feature type="transmembrane region" description="Helical" evidence="6">
    <location>
        <begin position="149"/>
        <end position="168"/>
    </location>
</feature>
<dbReference type="InterPro" id="IPR035952">
    <property type="entry name" value="Rhomboid-like_sf"/>
</dbReference>
<dbReference type="Pfam" id="PF01694">
    <property type="entry name" value="Rhomboid"/>
    <property type="match status" value="1"/>
</dbReference>
<dbReference type="GO" id="GO:0004252">
    <property type="term" value="F:serine-type endopeptidase activity"/>
    <property type="evidence" value="ECO:0007669"/>
    <property type="project" value="InterPro"/>
</dbReference>
<evidence type="ECO:0000259" key="7">
    <source>
        <dbReference type="Pfam" id="PF01694"/>
    </source>
</evidence>
<feature type="region of interest" description="Disordered" evidence="5">
    <location>
        <begin position="1"/>
        <end position="43"/>
    </location>
</feature>
<evidence type="ECO:0000313" key="9">
    <source>
        <dbReference type="Proteomes" id="UP000253744"/>
    </source>
</evidence>
<sequence>MNGPSPAPHFSPDPAADTGGMTRPPPPRPFPPQTPSPLAPGRPHLKGAAGLTAGLIALLWGQEVADQFLFGTRLDGYGIVPRQAGSFWHVFTAPFLHDGFAHLIANTVPLAVLAFMTAVRSVSRFLVATFLIVLIGGGLVWLFGRGGSVHLGASELVFGYLAYLLGVGWWERTPVAVVVAVIAFALYGGVLWGVLPGNPAVSWEAHLFGFVGGLIAAAVLHRTPKPGRARRGG</sequence>
<evidence type="ECO:0000256" key="6">
    <source>
        <dbReference type="SAM" id="Phobius"/>
    </source>
</evidence>
<dbReference type="EMBL" id="CP031158">
    <property type="protein sequence ID" value="AXG98049.1"/>
    <property type="molecule type" value="Genomic_DNA"/>
</dbReference>
<keyword evidence="3 6" id="KW-1133">Transmembrane helix</keyword>